<sequence>MNAIHELRSRAKSTGKETGFTLLEAIVSLSMMLVVMTAVVNTQVTALDASSTFLIRSDVQTNAPLITSFLVDNPERTIDIRSQGCGGTTHSEPGLSVSVSENYCFIATGNGQHFIARSTGVQSRGSLYTYMYDSVTGDYTSVG</sequence>
<dbReference type="PROSITE" id="PS00409">
    <property type="entry name" value="PROKAR_NTER_METHYL"/>
    <property type="match status" value="1"/>
</dbReference>
<keyword evidence="1" id="KW-0812">Transmembrane</keyword>
<evidence type="ECO:0000313" key="2">
    <source>
        <dbReference type="EMBL" id="XBM48513.1"/>
    </source>
</evidence>
<dbReference type="RefSeq" id="WP_348788463.1">
    <property type="nucleotide sequence ID" value="NZ_CP157390.1"/>
</dbReference>
<protein>
    <recommendedName>
        <fullName evidence="3">Prepilin-type N-terminal cleavage/methylation domain-containing protein</fullName>
    </recommendedName>
</protein>
<dbReference type="InterPro" id="IPR012902">
    <property type="entry name" value="N_methyl_site"/>
</dbReference>
<organism evidence="2">
    <name type="scientific">Leifsonia sp. NPDC080035</name>
    <dbReference type="NCBI Taxonomy" id="3143936"/>
    <lineage>
        <taxon>Bacteria</taxon>
        <taxon>Bacillati</taxon>
        <taxon>Actinomycetota</taxon>
        <taxon>Actinomycetes</taxon>
        <taxon>Micrococcales</taxon>
        <taxon>Microbacteriaceae</taxon>
        <taxon>Leifsonia</taxon>
    </lineage>
</organism>
<dbReference type="EMBL" id="CP157390">
    <property type="protein sequence ID" value="XBM48513.1"/>
    <property type="molecule type" value="Genomic_DNA"/>
</dbReference>
<dbReference type="AlphaFoldDB" id="A0AAU7GEM0"/>
<accession>A0AAU7GEM0</accession>
<reference evidence="2" key="1">
    <citation type="submission" date="2024-05" db="EMBL/GenBank/DDBJ databases">
        <title>The Natural Products Discovery Center: Release of the First 8490 Sequenced Strains for Exploring Actinobacteria Biosynthetic Diversity.</title>
        <authorList>
            <person name="Kalkreuter E."/>
            <person name="Kautsar S.A."/>
            <person name="Yang D."/>
            <person name="Bader C.D."/>
            <person name="Teijaro C.N."/>
            <person name="Fluegel L."/>
            <person name="Davis C.M."/>
            <person name="Simpson J.R."/>
            <person name="Lauterbach L."/>
            <person name="Steele A.D."/>
            <person name="Gui C."/>
            <person name="Meng S."/>
            <person name="Li G."/>
            <person name="Viehrig K."/>
            <person name="Ye F."/>
            <person name="Su P."/>
            <person name="Kiefer A.F."/>
            <person name="Nichols A."/>
            <person name="Cepeda A.J."/>
            <person name="Yan W."/>
            <person name="Fan B."/>
            <person name="Jiang Y."/>
            <person name="Adhikari A."/>
            <person name="Zheng C.-J."/>
            <person name="Schuster L."/>
            <person name="Cowan T.M."/>
            <person name="Smanski M.J."/>
            <person name="Chevrette M.G."/>
            <person name="de Carvalho L.P.S."/>
            <person name="Shen B."/>
        </authorList>
    </citation>
    <scope>NUCLEOTIDE SEQUENCE</scope>
    <source>
        <strain evidence="2">NPDC080035</strain>
    </source>
</reference>
<evidence type="ECO:0000256" key="1">
    <source>
        <dbReference type="SAM" id="Phobius"/>
    </source>
</evidence>
<gene>
    <name evidence="2" type="ORF">AAME72_01330</name>
</gene>
<keyword evidence="1" id="KW-1133">Transmembrane helix</keyword>
<keyword evidence="1" id="KW-0472">Membrane</keyword>
<evidence type="ECO:0008006" key="3">
    <source>
        <dbReference type="Google" id="ProtNLM"/>
    </source>
</evidence>
<name>A0AAU7GEM0_9MICO</name>
<feature type="transmembrane region" description="Helical" evidence="1">
    <location>
        <begin position="20"/>
        <end position="40"/>
    </location>
</feature>
<proteinExistence type="predicted"/>